<evidence type="ECO:0000313" key="2">
    <source>
        <dbReference type="Proteomes" id="UP000295087"/>
    </source>
</evidence>
<keyword evidence="2" id="KW-1185">Reference proteome</keyword>
<comment type="caution">
    <text evidence="1">The sequence shown here is derived from an EMBL/GenBank/DDBJ whole genome shotgun (WGS) entry which is preliminary data.</text>
</comment>
<sequence>MSATYPAGSTAEDYQRLADLGRALRPLIAPIDRLTWRAAAFRTEHELARELLDPAVLVRAAGGLPLLWLNVTYPVGTLPAGLLDAVIGEFDLRALGEFTEP</sequence>
<name>A0A4R6PWN4_NOCIG</name>
<dbReference type="Proteomes" id="UP000295087">
    <property type="component" value="Unassembled WGS sequence"/>
</dbReference>
<reference evidence="1 2" key="1">
    <citation type="submission" date="2019-03" db="EMBL/GenBank/DDBJ databases">
        <title>Genomic Encyclopedia of Type Strains, Phase IV (KMG-IV): sequencing the most valuable type-strain genomes for metagenomic binning, comparative biology and taxonomic classification.</title>
        <authorList>
            <person name="Goeker M."/>
        </authorList>
    </citation>
    <scope>NUCLEOTIDE SEQUENCE [LARGE SCALE GENOMIC DNA]</scope>
    <source>
        <strain evidence="1 2">DSM 44496</strain>
    </source>
</reference>
<organism evidence="1 2">
    <name type="scientific">Nocardia ignorata</name>
    <dbReference type="NCBI Taxonomy" id="145285"/>
    <lineage>
        <taxon>Bacteria</taxon>
        <taxon>Bacillati</taxon>
        <taxon>Actinomycetota</taxon>
        <taxon>Actinomycetes</taxon>
        <taxon>Mycobacteriales</taxon>
        <taxon>Nocardiaceae</taxon>
        <taxon>Nocardia</taxon>
    </lineage>
</organism>
<proteinExistence type="predicted"/>
<evidence type="ECO:0000313" key="1">
    <source>
        <dbReference type="EMBL" id="TDP42787.1"/>
    </source>
</evidence>
<accession>A0A4R6PWN4</accession>
<dbReference type="RefSeq" id="WP_067484920.1">
    <property type="nucleotide sequence ID" value="NZ_SNXK01000001.1"/>
</dbReference>
<protein>
    <submittedName>
        <fullName evidence="1">Uncharacterized protein</fullName>
    </submittedName>
</protein>
<dbReference type="AlphaFoldDB" id="A0A4R6PWN4"/>
<gene>
    <name evidence="1" type="ORF">DFR75_1011905</name>
</gene>
<dbReference type="EMBL" id="SNXK01000001">
    <property type="protein sequence ID" value="TDP42787.1"/>
    <property type="molecule type" value="Genomic_DNA"/>
</dbReference>